<feature type="region of interest" description="Disordered" evidence="1">
    <location>
        <begin position="14"/>
        <end position="37"/>
    </location>
</feature>
<dbReference type="Proteomes" id="UP000189426">
    <property type="component" value="Unassembled WGS sequence"/>
</dbReference>
<feature type="compositionally biased region" description="Basic and acidic residues" evidence="1">
    <location>
        <begin position="14"/>
        <end position="32"/>
    </location>
</feature>
<evidence type="ECO:0000313" key="2">
    <source>
        <dbReference type="EMBL" id="OOF40872.1"/>
    </source>
</evidence>
<gene>
    <name evidence="2" type="ORF">BKK47_02900</name>
</gene>
<dbReference type="RefSeq" id="WP_077493428.1">
    <property type="nucleotide sequence ID" value="NZ_MLHG01000016.1"/>
</dbReference>
<dbReference type="STRING" id="1908257.BKK47_02900"/>
<sequence length="115" mass="11932">MAFVTCSQFKTSQEEQDKKAISAEDSLLDKSSGEGGGKVTAEKIKEAIAGNVEVAVKDKSGIKGNGTKKSPLALNLGSSIKVSDEGKIEIIADKVANIRLVDASGTRVLGRIVGV</sequence>
<organism evidence="2 3">
    <name type="scientific">Rodentibacter mrazii</name>
    <dbReference type="NCBI Taxonomy" id="1908257"/>
    <lineage>
        <taxon>Bacteria</taxon>
        <taxon>Pseudomonadati</taxon>
        <taxon>Pseudomonadota</taxon>
        <taxon>Gammaproteobacteria</taxon>
        <taxon>Pasteurellales</taxon>
        <taxon>Pasteurellaceae</taxon>
        <taxon>Rodentibacter</taxon>
    </lineage>
</organism>
<accession>A0A1V3IIR1</accession>
<proteinExistence type="predicted"/>
<protein>
    <submittedName>
        <fullName evidence="2">Uncharacterized protein</fullName>
    </submittedName>
</protein>
<comment type="caution">
    <text evidence="2">The sequence shown here is derived from an EMBL/GenBank/DDBJ whole genome shotgun (WGS) entry which is preliminary data.</text>
</comment>
<evidence type="ECO:0000313" key="3">
    <source>
        <dbReference type="Proteomes" id="UP000189426"/>
    </source>
</evidence>
<reference evidence="2 3" key="1">
    <citation type="submission" date="2016-10" db="EMBL/GenBank/DDBJ databases">
        <title>Rodentibacter gen. nov. and new species.</title>
        <authorList>
            <person name="Christensen H."/>
        </authorList>
    </citation>
    <scope>NUCLEOTIDE SEQUENCE [LARGE SCALE GENOMIC DNA]</scope>
    <source>
        <strain evidence="2 3">Ppn418</strain>
    </source>
</reference>
<name>A0A1V3IIR1_9PAST</name>
<dbReference type="EMBL" id="MLHG01000016">
    <property type="protein sequence ID" value="OOF40872.1"/>
    <property type="molecule type" value="Genomic_DNA"/>
</dbReference>
<keyword evidence="3" id="KW-1185">Reference proteome</keyword>
<evidence type="ECO:0000256" key="1">
    <source>
        <dbReference type="SAM" id="MobiDB-lite"/>
    </source>
</evidence>
<dbReference type="AlphaFoldDB" id="A0A1V3IIR1"/>